<keyword evidence="2" id="KW-1185">Reference proteome</keyword>
<evidence type="ECO:0000313" key="1">
    <source>
        <dbReference type="EMBL" id="MCL6272872.1"/>
    </source>
</evidence>
<reference evidence="1 2" key="1">
    <citation type="submission" date="2022-05" db="EMBL/GenBank/DDBJ databases">
        <authorList>
            <person name="Park J.-S."/>
        </authorList>
    </citation>
    <scope>NUCLEOTIDE SEQUENCE [LARGE SCALE GENOMIC DNA]</scope>
    <source>
        <strain evidence="1 2">2012CJ35-5</strain>
    </source>
</reference>
<organism evidence="1 2">
    <name type="scientific">Flagellimonas spongiicola</name>
    <dbReference type="NCBI Taxonomy" id="2942208"/>
    <lineage>
        <taxon>Bacteria</taxon>
        <taxon>Pseudomonadati</taxon>
        <taxon>Bacteroidota</taxon>
        <taxon>Flavobacteriia</taxon>
        <taxon>Flavobacteriales</taxon>
        <taxon>Flavobacteriaceae</taxon>
        <taxon>Flagellimonas</taxon>
    </lineage>
</organism>
<dbReference type="EMBL" id="JAMFMA010000001">
    <property type="protein sequence ID" value="MCL6272872.1"/>
    <property type="molecule type" value="Genomic_DNA"/>
</dbReference>
<accession>A0ABT0PQ98</accession>
<dbReference type="NCBIfam" id="NF007144">
    <property type="entry name" value="PRK09585.2-3"/>
    <property type="match status" value="1"/>
</dbReference>
<gene>
    <name evidence="1" type="ORF">M3P19_02570</name>
</gene>
<dbReference type="InterPro" id="IPR005338">
    <property type="entry name" value="Anhydro_N_Ac-Mur_kinase"/>
</dbReference>
<protein>
    <submittedName>
        <fullName evidence="1">Anhydro-N-acetylmuramic acid kinase</fullName>
        <ecNumber evidence="1">2.7.1.170</ecNumber>
    </submittedName>
</protein>
<sequence>MKIQKVLGMMSGTSLDGLDLAYCHFWESESGWEFKIEKTKEIGYSKDWRDRLKNAIRMSNEAHAELDLVYGEWLGEQARIFIEESDIPVDFIASHGHTSHHRPEDGVTFQLGNGQVLADSSNLQVICDFRSQDVKLGGQGAPLVPIGDSLLFNSYDFCLNLGGISNVSFQRDGKRIAFDIGMANMPLNYITEQMGLAYDEDGQIASKGKIDKDLLAKLNGLAYYDLPHPKSTGYEWFIAKVLPLLKASKSSNQDLLHTLIHHNCIQIAKAIHRHVTNPKNKLLTTGGGALNSFFIAVLQEHLGPTVEVVIPSKTLIAYKEALVFAFMGVLRSQQKINVLSSVTGADSDSVSGAIFQPQGIN</sequence>
<dbReference type="RefSeq" id="WP_249656052.1">
    <property type="nucleotide sequence ID" value="NZ_JAMFMA010000001.1"/>
</dbReference>
<dbReference type="InterPro" id="IPR043129">
    <property type="entry name" value="ATPase_NBD"/>
</dbReference>
<dbReference type="PANTHER" id="PTHR30605:SF0">
    <property type="entry name" value="ANHYDRO-N-ACETYLMURAMIC ACID KINASE"/>
    <property type="match status" value="1"/>
</dbReference>
<evidence type="ECO:0000313" key="2">
    <source>
        <dbReference type="Proteomes" id="UP001203607"/>
    </source>
</evidence>
<keyword evidence="1" id="KW-0418">Kinase</keyword>
<dbReference type="PANTHER" id="PTHR30605">
    <property type="entry name" value="ANHYDRO-N-ACETYLMURAMIC ACID KINASE"/>
    <property type="match status" value="1"/>
</dbReference>
<dbReference type="Gene3D" id="3.30.420.40">
    <property type="match status" value="2"/>
</dbReference>
<keyword evidence="1" id="KW-0808">Transferase</keyword>
<dbReference type="EC" id="2.7.1.170" evidence="1"/>
<name>A0ABT0PQ98_9FLAO</name>
<proteinExistence type="predicted"/>
<comment type="caution">
    <text evidence="1">The sequence shown here is derived from an EMBL/GenBank/DDBJ whole genome shotgun (WGS) entry which is preliminary data.</text>
</comment>
<dbReference type="SUPFAM" id="SSF53067">
    <property type="entry name" value="Actin-like ATPase domain"/>
    <property type="match status" value="1"/>
</dbReference>
<dbReference type="Proteomes" id="UP001203607">
    <property type="component" value="Unassembled WGS sequence"/>
</dbReference>
<dbReference type="GO" id="GO:0016301">
    <property type="term" value="F:kinase activity"/>
    <property type="evidence" value="ECO:0007669"/>
    <property type="project" value="UniProtKB-KW"/>
</dbReference>
<dbReference type="Pfam" id="PF03702">
    <property type="entry name" value="AnmK"/>
    <property type="match status" value="1"/>
</dbReference>